<gene>
    <name evidence="1" type="ORF">NCTC11546_01411</name>
</gene>
<proteinExistence type="predicted"/>
<sequence length="130" mass="14739">MIKQYKELVATDLYIVAIYDNKSIDVYNRYENAKGALRQIADENNFKYDESWNTRQFGKKLIDALGGGAPAIADEIYCVYTDAKGTVICGSKFEGSTKEGLRTVAAKYKIKYDEAWNTQQFGKKVIEALR</sequence>
<dbReference type="Proteomes" id="UP000249891">
    <property type="component" value="Unassembled WGS sequence"/>
</dbReference>
<dbReference type="AlphaFoldDB" id="A0A2X2RNF0"/>
<organism evidence="1 2">
    <name type="scientific">Capnocytophaga ochracea</name>
    <dbReference type="NCBI Taxonomy" id="1018"/>
    <lineage>
        <taxon>Bacteria</taxon>
        <taxon>Pseudomonadati</taxon>
        <taxon>Bacteroidota</taxon>
        <taxon>Flavobacteriia</taxon>
        <taxon>Flavobacteriales</taxon>
        <taxon>Flavobacteriaceae</taxon>
        <taxon>Capnocytophaga</taxon>
    </lineage>
</organism>
<dbReference type="RefSeq" id="WP_181464157.1">
    <property type="nucleotide sequence ID" value="NZ_UARG01000017.1"/>
</dbReference>
<evidence type="ECO:0000313" key="1">
    <source>
        <dbReference type="EMBL" id="SQA78183.1"/>
    </source>
</evidence>
<name>A0A2X2RNF0_CAPOC</name>
<evidence type="ECO:0000313" key="2">
    <source>
        <dbReference type="Proteomes" id="UP000249891"/>
    </source>
</evidence>
<dbReference type="EMBL" id="UARG01000017">
    <property type="protein sequence ID" value="SQA78183.1"/>
    <property type="molecule type" value="Genomic_DNA"/>
</dbReference>
<reference evidence="1 2" key="1">
    <citation type="submission" date="2018-06" db="EMBL/GenBank/DDBJ databases">
        <authorList>
            <consortium name="Pathogen Informatics"/>
            <person name="Doyle S."/>
        </authorList>
    </citation>
    <scope>NUCLEOTIDE SEQUENCE [LARGE SCALE GENOMIC DNA]</scope>
    <source>
        <strain evidence="1 2">NCTC11546</strain>
    </source>
</reference>
<accession>A0A2X2RNF0</accession>
<protein>
    <submittedName>
        <fullName evidence="1">Uncharacterized protein</fullName>
    </submittedName>
</protein>